<dbReference type="Pfam" id="PF13409">
    <property type="entry name" value="GST_N_2"/>
    <property type="match status" value="1"/>
</dbReference>
<dbReference type="InterPro" id="IPR004045">
    <property type="entry name" value="Glutathione_S-Trfase_N"/>
</dbReference>
<dbReference type="AlphaFoldDB" id="A0A512AJR5"/>
<dbReference type="SUPFAM" id="SSF52833">
    <property type="entry name" value="Thioredoxin-like"/>
    <property type="match status" value="1"/>
</dbReference>
<dbReference type="PANTHER" id="PTHR44051:SF21">
    <property type="entry name" value="GLUTATHIONE S-TRANSFERASE FAMILY PROTEIN"/>
    <property type="match status" value="1"/>
</dbReference>
<comment type="caution">
    <text evidence="3">The sequence shown here is derived from an EMBL/GenBank/DDBJ whole genome shotgun (WGS) entry which is preliminary data.</text>
</comment>
<dbReference type="InterPro" id="IPR004046">
    <property type="entry name" value="GST_C"/>
</dbReference>
<dbReference type="SFLD" id="SFLDG01150">
    <property type="entry name" value="Main.1:_Beta-like"/>
    <property type="match status" value="1"/>
</dbReference>
<proteinExistence type="predicted"/>
<keyword evidence="4" id="KW-1185">Reference proteome</keyword>
<feature type="domain" description="GST C-terminal" evidence="2">
    <location>
        <begin position="85"/>
        <end position="207"/>
    </location>
</feature>
<sequence>MIELYHCRDARSFRALWALEEMGLAYTLHTMPFPPRFLAPEYLEQNPLGTIPLMVDGETRMTESSAIPHYLATRYGPTPLALTPDEPDYGLYLDWLHRSEATLTFPQTIVLRYTRLEPEERRLQQAADDYTQWFFSRLKHLTRALSDGREWLCADRFTMADICTAYALLLAKDLGLDYKFSPEIAAYWQRASARPAFHAAKAAQDEG</sequence>
<evidence type="ECO:0000313" key="3">
    <source>
        <dbReference type="EMBL" id="GEN99934.1"/>
    </source>
</evidence>
<keyword evidence="3" id="KW-0808">Transferase</keyword>
<dbReference type="Proteomes" id="UP000321464">
    <property type="component" value="Unassembled WGS sequence"/>
</dbReference>
<dbReference type="SUPFAM" id="SSF47616">
    <property type="entry name" value="GST C-terminal domain-like"/>
    <property type="match status" value="1"/>
</dbReference>
<dbReference type="Gene3D" id="1.20.1050.10">
    <property type="match status" value="1"/>
</dbReference>
<dbReference type="InterPro" id="IPR010987">
    <property type="entry name" value="Glutathione-S-Trfase_C-like"/>
</dbReference>
<gene>
    <name evidence="3" type="ORF">NSE01_17670</name>
</gene>
<dbReference type="InterPro" id="IPR036249">
    <property type="entry name" value="Thioredoxin-like_sf"/>
</dbReference>
<dbReference type="OrthoDB" id="9810080at2"/>
<dbReference type="EMBL" id="BJYR01000012">
    <property type="protein sequence ID" value="GEN99934.1"/>
    <property type="molecule type" value="Genomic_DNA"/>
</dbReference>
<organism evidence="3 4">
    <name type="scientific">Novosphingobium sediminis</name>
    <dbReference type="NCBI Taxonomy" id="707214"/>
    <lineage>
        <taxon>Bacteria</taxon>
        <taxon>Pseudomonadati</taxon>
        <taxon>Pseudomonadota</taxon>
        <taxon>Alphaproteobacteria</taxon>
        <taxon>Sphingomonadales</taxon>
        <taxon>Sphingomonadaceae</taxon>
        <taxon>Novosphingobium</taxon>
    </lineage>
</organism>
<protein>
    <submittedName>
        <fullName evidence="3">Glutathione S-transferase</fullName>
    </submittedName>
</protein>
<dbReference type="PROSITE" id="PS50404">
    <property type="entry name" value="GST_NTER"/>
    <property type="match status" value="1"/>
</dbReference>
<dbReference type="PROSITE" id="PS50405">
    <property type="entry name" value="GST_CTER"/>
    <property type="match status" value="1"/>
</dbReference>
<dbReference type="RefSeq" id="WP_147159260.1">
    <property type="nucleotide sequence ID" value="NZ_BJYR01000012.1"/>
</dbReference>
<reference evidence="3 4" key="1">
    <citation type="submission" date="2019-07" db="EMBL/GenBank/DDBJ databases">
        <title>Whole genome shotgun sequence of Novosphingobium sediminis NBRC 106119.</title>
        <authorList>
            <person name="Hosoyama A."/>
            <person name="Uohara A."/>
            <person name="Ohji S."/>
            <person name="Ichikawa N."/>
        </authorList>
    </citation>
    <scope>NUCLEOTIDE SEQUENCE [LARGE SCALE GENOMIC DNA]</scope>
    <source>
        <strain evidence="3 4">NBRC 106119</strain>
    </source>
</reference>
<evidence type="ECO:0000313" key="4">
    <source>
        <dbReference type="Proteomes" id="UP000321464"/>
    </source>
</evidence>
<feature type="domain" description="GST N-terminal" evidence="1">
    <location>
        <begin position="1"/>
        <end position="79"/>
    </location>
</feature>
<name>A0A512AJR5_9SPHN</name>
<evidence type="ECO:0000259" key="2">
    <source>
        <dbReference type="PROSITE" id="PS50405"/>
    </source>
</evidence>
<dbReference type="SFLD" id="SFLDS00019">
    <property type="entry name" value="Glutathione_Transferase_(cytos"/>
    <property type="match status" value="1"/>
</dbReference>
<dbReference type="CDD" id="cd03046">
    <property type="entry name" value="GST_N_GTT1_like"/>
    <property type="match status" value="1"/>
</dbReference>
<dbReference type="Gene3D" id="3.40.30.10">
    <property type="entry name" value="Glutaredoxin"/>
    <property type="match status" value="1"/>
</dbReference>
<dbReference type="SFLD" id="SFLDG00358">
    <property type="entry name" value="Main_(cytGST)"/>
    <property type="match status" value="1"/>
</dbReference>
<dbReference type="Pfam" id="PF00043">
    <property type="entry name" value="GST_C"/>
    <property type="match status" value="1"/>
</dbReference>
<dbReference type="PANTHER" id="PTHR44051">
    <property type="entry name" value="GLUTATHIONE S-TRANSFERASE-RELATED"/>
    <property type="match status" value="1"/>
</dbReference>
<dbReference type="InterPro" id="IPR040079">
    <property type="entry name" value="Glutathione_S-Trfase"/>
</dbReference>
<evidence type="ECO:0000259" key="1">
    <source>
        <dbReference type="PROSITE" id="PS50404"/>
    </source>
</evidence>
<dbReference type="GO" id="GO:0016740">
    <property type="term" value="F:transferase activity"/>
    <property type="evidence" value="ECO:0007669"/>
    <property type="project" value="UniProtKB-KW"/>
</dbReference>
<dbReference type="InterPro" id="IPR036282">
    <property type="entry name" value="Glutathione-S-Trfase_C_sf"/>
</dbReference>
<accession>A0A512AJR5</accession>